<feature type="region of interest" description="Disordered" evidence="1">
    <location>
        <begin position="107"/>
        <end position="128"/>
    </location>
</feature>
<dbReference type="Proteomes" id="UP001159428">
    <property type="component" value="Unassembled WGS sequence"/>
</dbReference>
<gene>
    <name evidence="2" type="ORF">PMEA_00002403</name>
</gene>
<dbReference type="AlphaFoldDB" id="A0AAU9Y1V9"/>
<organism evidence="2 3">
    <name type="scientific">Pocillopora meandrina</name>
    <dbReference type="NCBI Taxonomy" id="46732"/>
    <lineage>
        <taxon>Eukaryota</taxon>
        <taxon>Metazoa</taxon>
        <taxon>Cnidaria</taxon>
        <taxon>Anthozoa</taxon>
        <taxon>Hexacorallia</taxon>
        <taxon>Scleractinia</taxon>
        <taxon>Astrocoeniina</taxon>
        <taxon>Pocilloporidae</taxon>
        <taxon>Pocillopora</taxon>
    </lineage>
</organism>
<sequence>MVGCGIEVLGISETRWKGMGSRTLQGSERVAYVGDEGEARQNHGNVQRCRIESYWKRKEYSAKEKEVKESAREDKRNWRELRVKDKLGVHKTESQERLQSWVENLSKILNRDDPTNPVEEKEETEELE</sequence>
<accession>A0AAU9Y1V9</accession>
<name>A0AAU9Y1V9_9CNID</name>
<keyword evidence="3" id="KW-1185">Reference proteome</keyword>
<protein>
    <submittedName>
        <fullName evidence="2">Uncharacterized protein</fullName>
    </submittedName>
</protein>
<evidence type="ECO:0000313" key="2">
    <source>
        <dbReference type="EMBL" id="CAH3164706.1"/>
    </source>
</evidence>
<dbReference type="EMBL" id="CALNXJ010000107">
    <property type="protein sequence ID" value="CAH3164706.1"/>
    <property type="molecule type" value="Genomic_DNA"/>
</dbReference>
<evidence type="ECO:0000313" key="3">
    <source>
        <dbReference type="Proteomes" id="UP001159428"/>
    </source>
</evidence>
<comment type="caution">
    <text evidence="2">The sequence shown here is derived from an EMBL/GenBank/DDBJ whole genome shotgun (WGS) entry which is preliminary data.</text>
</comment>
<reference evidence="2 3" key="1">
    <citation type="submission" date="2022-05" db="EMBL/GenBank/DDBJ databases">
        <authorList>
            <consortium name="Genoscope - CEA"/>
            <person name="William W."/>
        </authorList>
    </citation>
    <scope>NUCLEOTIDE SEQUENCE [LARGE SCALE GENOMIC DNA]</scope>
</reference>
<evidence type="ECO:0000256" key="1">
    <source>
        <dbReference type="SAM" id="MobiDB-lite"/>
    </source>
</evidence>
<proteinExistence type="predicted"/>